<dbReference type="PROSITE" id="PS50005">
    <property type="entry name" value="TPR"/>
    <property type="match status" value="1"/>
</dbReference>
<keyword evidence="2" id="KW-0963">Cytoplasm</keyword>
<dbReference type="InterPro" id="IPR019734">
    <property type="entry name" value="TPR_rpt"/>
</dbReference>
<keyword evidence="7" id="KW-0175">Coiled coil</keyword>
<keyword evidence="4 6" id="KW-0802">TPR repeat</keyword>
<dbReference type="AlphaFoldDB" id="A0A127EJ26"/>
<gene>
    <name evidence="8" type="ORF">JFP838_09450</name>
</gene>
<comment type="similarity">
    <text evidence="5">Belongs to the Rap family.</text>
</comment>
<dbReference type="InterPro" id="IPR051476">
    <property type="entry name" value="Bac_ResReg_Asp_Phosphatase"/>
</dbReference>
<sequence>MEILSLGEKIKRRRKELNMTLKELAGERITPGQISLVESGRSNPSMDLLEYIAITLNTSVEYLMETEKTQAEKICLYYEQIAESAILNDDIKKGEKFIEYAIYYADKYDLIYRKAKNLALKAEMYLKSEEYVLAQQYFLSANMLFLQINSNIDMVKTYLNIAKISLHSKAYYSANSYLKEAEKIYINNKLTEDLLLGEIYYLISKTYFFIENIQKAINFAFLAKSEFEKVYNKKAYAKSLELLAEEHAKVGDLESAIAYSKQSLNVYKELEQLDKISSIEDSLGKLFFEFDNIEESFEHYNRAMKIREENTDSKLLDTLFNLCENHIKTKNMSKCIEILNEIKNKLNVSDVNRLIEYKVLTFRIEVLQNNIKEAENILLDTLEIAKRNDMKKKEADISIRLGKFYLELKRDYEAAKYLDKGINNLKNLGVIKS</sequence>
<dbReference type="OrthoDB" id="2986817at2"/>
<dbReference type="RefSeq" id="WP_061428470.1">
    <property type="nucleotide sequence ID" value="NZ_CABPRK010000001.1"/>
</dbReference>
<feature type="repeat" description="TPR" evidence="6">
    <location>
        <begin position="277"/>
        <end position="310"/>
    </location>
</feature>
<evidence type="ECO:0000313" key="8">
    <source>
        <dbReference type="EMBL" id="AMN35971.1"/>
    </source>
</evidence>
<dbReference type="Proteomes" id="UP000070260">
    <property type="component" value="Chromosome"/>
</dbReference>
<organism evidence="8 9">
    <name type="scientific">Clostridium perfringens</name>
    <dbReference type="NCBI Taxonomy" id="1502"/>
    <lineage>
        <taxon>Bacteria</taxon>
        <taxon>Bacillati</taxon>
        <taxon>Bacillota</taxon>
        <taxon>Clostridia</taxon>
        <taxon>Eubacteriales</taxon>
        <taxon>Clostridiaceae</taxon>
        <taxon>Clostridium</taxon>
    </lineage>
</organism>
<evidence type="ECO:0000256" key="5">
    <source>
        <dbReference type="ARBA" id="ARBA00038253"/>
    </source>
</evidence>
<reference evidence="8 9" key="1">
    <citation type="journal article" date="2016" name="PLoS ONE">
        <title>Plasmid Characterization and Chromosome Analysis of Two netF+ Clostridium perfringens Isolates Associated with Foal and Canine Necrotizing Enteritis.</title>
        <authorList>
            <person name="Mehdizadeh Gohari I."/>
            <person name="Kropinski A.M."/>
            <person name="Weese S.J."/>
            <person name="Parreira V.R."/>
            <person name="Whitehead A.E."/>
            <person name="Boerlin P."/>
            <person name="Prescott J.F."/>
        </authorList>
    </citation>
    <scope>NUCLEOTIDE SEQUENCE [LARGE SCALE GENOMIC DNA]</scope>
    <source>
        <strain evidence="8 9">JP838</strain>
    </source>
</reference>
<dbReference type="Gene3D" id="1.25.40.10">
    <property type="entry name" value="Tetratricopeptide repeat domain"/>
    <property type="match status" value="2"/>
</dbReference>
<dbReference type="GO" id="GO:0005737">
    <property type="term" value="C:cytoplasm"/>
    <property type="evidence" value="ECO:0007669"/>
    <property type="project" value="UniProtKB-SubCell"/>
</dbReference>
<protein>
    <submittedName>
        <fullName evidence="8">XRE family transcriptional regulator</fullName>
    </submittedName>
</protein>
<dbReference type="PROSITE" id="PS50943">
    <property type="entry name" value="HTH_CROC1"/>
    <property type="match status" value="1"/>
</dbReference>
<proteinExistence type="inferred from homology"/>
<dbReference type="PATRIC" id="fig|1502.177.peg.1938"/>
<dbReference type="Pfam" id="PF01381">
    <property type="entry name" value="HTH_3"/>
    <property type="match status" value="1"/>
</dbReference>
<evidence type="ECO:0000256" key="4">
    <source>
        <dbReference type="ARBA" id="ARBA00022803"/>
    </source>
</evidence>
<comment type="subcellular location">
    <subcellularLocation>
        <location evidence="1">Cytoplasm</location>
    </subcellularLocation>
</comment>
<evidence type="ECO:0000256" key="3">
    <source>
        <dbReference type="ARBA" id="ARBA00022737"/>
    </source>
</evidence>
<keyword evidence="3" id="KW-0677">Repeat</keyword>
<dbReference type="SUPFAM" id="SSF48452">
    <property type="entry name" value="TPR-like"/>
    <property type="match status" value="2"/>
</dbReference>
<name>A0A127EJ26_CLOPF</name>
<dbReference type="InterPro" id="IPR010982">
    <property type="entry name" value="Lambda_DNA-bd_dom_sf"/>
</dbReference>
<evidence type="ECO:0000256" key="2">
    <source>
        <dbReference type="ARBA" id="ARBA00022490"/>
    </source>
</evidence>
<dbReference type="SMART" id="SM00028">
    <property type="entry name" value="TPR"/>
    <property type="match status" value="4"/>
</dbReference>
<feature type="coiled-coil region" evidence="7">
    <location>
        <begin position="357"/>
        <end position="384"/>
    </location>
</feature>
<dbReference type="SUPFAM" id="SSF47413">
    <property type="entry name" value="lambda repressor-like DNA-binding domains"/>
    <property type="match status" value="1"/>
</dbReference>
<evidence type="ECO:0000256" key="7">
    <source>
        <dbReference type="SAM" id="Coils"/>
    </source>
</evidence>
<dbReference type="InterPro" id="IPR001387">
    <property type="entry name" value="Cro/C1-type_HTH"/>
</dbReference>
<dbReference type="SMART" id="SM00530">
    <property type="entry name" value="HTH_XRE"/>
    <property type="match status" value="1"/>
</dbReference>
<evidence type="ECO:0000256" key="6">
    <source>
        <dbReference type="PROSITE-ProRule" id="PRU00339"/>
    </source>
</evidence>
<dbReference type="GO" id="GO:0003677">
    <property type="term" value="F:DNA binding"/>
    <property type="evidence" value="ECO:0007669"/>
    <property type="project" value="InterPro"/>
</dbReference>
<evidence type="ECO:0000256" key="1">
    <source>
        <dbReference type="ARBA" id="ARBA00004496"/>
    </source>
</evidence>
<dbReference type="PANTHER" id="PTHR46630">
    <property type="entry name" value="TETRATRICOPEPTIDE REPEAT PROTEIN 29"/>
    <property type="match status" value="1"/>
</dbReference>
<dbReference type="CDD" id="cd00093">
    <property type="entry name" value="HTH_XRE"/>
    <property type="match status" value="1"/>
</dbReference>
<dbReference type="PANTHER" id="PTHR46630:SF1">
    <property type="entry name" value="TETRATRICOPEPTIDE REPEAT PROTEIN 29"/>
    <property type="match status" value="1"/>
</dbReference>
<evidence type="ECO:0000313" key="9">
    <source>
        <dbReference type="Proteomes" id="UP000070260"/>
    </source>
</evidence>
<dbReference type="InterPro" id="IPR011990">
    <property type="entry name" value="TPR-like_helical_dom_sf"/>
</dbReference>
<accession>A0A127EJ26</accession>
<dbReference type="EMBL" id="CP010994">
    <property type="protein sequence ID" value="AMN35971.1"/>
    <property type="molecule type" value="Genomic_DNA"/>
</dbReference>